<protein>
    <submittedName>
        <fullName evidence="5">4Fe-4S ferredoxin iron-sulfur binding domain protein</fullName>
    </submittedName>
</protein>
<proteinExistence type="predicted"/>
<feature type="domain" description="4Fe-4S ferredoxin-type" evidence="4">
    <location>
        <begin position="248"/>
        <end position="277"/>
    </location>
</feature>
<dbReference type="Pfam" id="PF00037">
    <property type="entry name" value="Fer4"/>
    <property type="match status" value="1"/>
</dbReference>
<dbReference type="PANTHER" id="PTHR43122">
    <property type="entry name" value="FERREDOXIN SUBUNIT OF PYRUVATE:FLAVODOXIN OXIDOREDUCTASE-RELATED"/>
    <property type="match status" value="1"/>
</dbReference>
<reference evidence="5 6" key="1">
    <citation type="submission" date="2009-06" db="EMBL/GenBank/DDBJ databases">
        <title>The draft genome of Clostridium carboxidivorans P7.</title>
        <authorList>
            <consortium name="US DOE Joint Genome Institute (JGI-PGF)"/>
            <person name="Lucas S."/>
            <person name="Copeland A."/>
            <person name="Lapidus A."/>
            <person name="Glavina del Rio T."/>
            <person name="Tice H."/>
            <person name="Bruce D."/>
            <person name="Goodwin L."/>
            <person name="Pitluck S."/>
            <person name="Larimer F."/>
            <person name="Land M.L."/>
            <person name="Hauser L."/>
            <person name="Hemme C.L."/>
        </authorList>
    </citation>
    <scope>NUCLEOTIDE SEQUENCE [LARGE SCALE GENOMIC DNA]</scope>
    <source>
        <strain evidence="5 6">P7</strain>
    </source>
</reference>
<organism evidence="5 6">
    <name type="scientific">Clostridium carboxidivorans P7</name>
    <dbReference type="NCBI Taxonomy" id="536227"/>
    <lineage>
        <taxon>Bacteria</taxon>
        <taxon>Bacillati</taxon>
        <taxon>Bacillota</taxon>
        <taxon>Clostridia</taxon>
        <taxon>Eubacteriales</taxon>
        <taxon>Clostridiaceae</taxon>
        <taxon>Clostridium</taxon>
    </lineage>
</organism>
<evidence type="ECO:0000256" key="3">
    <source>
        <dbReference type="ARBA" id="ARBA00023014"/>
    </source>
</evidence>
<evidence type="ECO:0000256" key="1">
    <source>
        <dbReference type="ARBA" id="ARBA00022723"/>
    </source>
</evidence>
<dbReference type="PANTHER" id="PTHR43122:SF1">
    <property type="entry name" value="IRON-SULFUR-BINDING PROTEIN"/>
    <property type="match status" value="1"/>
</dbReference>
<feature type="domain" description="4Fe-4S ferredoxin-type" evidence="4">
    <location>
        <begin position="281"/>
        <end position="310"/>
    </location>
</feature>
<evidence type="ECO:0000313" key="5">
    <source>
        <dbReference type="EMBL" id="EET86310.1"/>
    </source>
</evidence>
<dbReference type="eggNOG" id="COG1146">
    <property type="taxonomic scope" value="Bacteria"/>
</dbReference>
<dbReference type="Pfam" id="PF12838">
    <property type="entry name" value="Fer4_7"/>
    <property type="match status" value="1"/>
</dbReference>
<accession>C6PWT5</accession>
<keyword evidence="1" id="KW-0479">Metal-binding</keyword>
<evidence type="ECO:0000256" key="2">
    <source>
        <dbReference type="ARBA" id="ARBA00023004"/>
    </source>
</evidence>
<sequence length="327" mass="37949">MIIEYLVKKLSVNNDARIDKKHCIYYRNRFKRCVVCMEVCKYEAITSSEDEIKIDNEKCKKCGLCKAQCPSQAVTIDNFGEIDLLKKSEKNCSLCVGCEKNLNSVDFSFKCLNGIHIEYLIAFLILNKDHEIAFKLNHCKDCDLNSSDNIEEKIKLSINFLKKLNINVKVKCIYEESPDCGKERLMTRRDFFNSIKGESTNIFKEFVVSTLEEYYGKEDFNNRSFLLNVISKLKKTFNEDVDLEGNIFKNFKVKSNCDGCGLCEGICPYDAWKITETEESFKIEYNCSKCRGCRLCIDLCSNNSIEEEKVKLSYINNEYVEKLKKKK</sequence>
<dbReference type="AlphaFoldDB" id="C6PWT5"/>
<gene>
    <name evidence="5" type="ORF">CcarbDRAFT_3252</name>
</gene>
<dbReference type="KEGG" id="cck:Ccar_14375"/>
<dbReference type="InterPro" id="IPR017900">
    <property type="entry name" value="4Fe4S_Fe_S_CS"/>
</dbReference>
<dbReference type="Proteomes" id="UP000004198">
    <property type="component" value="Unassembled WGS sequence"/>
</dbReference>
<dbReference type="PROSITE" id="PS51379">
    <property type="entry name" value="4FE4S_FER_2"/>
    <property type="match status" value="3"/>
</dbReference>
<keyword evidence="3" id="KW-0411">Iron-sulfur</keyword>
<dbReference type="PROSITE" id="PS00198">
    <property type="entry name" value="4FE4S_FER_1"/>
    <property type="match status" value="2"/>
</dbReference>
<comment type="caution">
    <text evidence="5">The sequence shown here is derived from an EMBL/GenBank/DDBJ whole genome shotgun (WGS) entry which is preliminary data.</text>
</comment>
<feature type="domain" description="4Fe-4S ferredoxin-type" evidence="4">
    <location>
        <begin position="50"/>
        <end position="79"/>
    </location>
</feature>
<dbReference type="GO" id="GO:0046872">
    <property type="term" value="F:metal ion binding"/>
    <property type="evidence" value="ECO:0007669"/>
    <property type="project" value="UniProtKB-KW"/>
</dbReference>
<evidence type="ECO:0000259" key="4">
    <source>
        <dbReference type="PROSITE" id="PS51379"/>
    </source>
</evidence>
<dbReference type="RefSeq" id="WP_007062137.1">
    <property type="nucleotide sequence ID" value="NZ_ACVI01000058.1"/>
</dbReference>
<dbReference type="eggNOG" id="COG1148">
    <property type="taxonomic scope" value="Bacteria"/>
</dbReference>
<keyword evidence="2" id="KW-0408">Iron</keyword>
<dbReference type="PATRIC" id="fig|536227.13.peg.3012"/>
<keyword evidence="6" id="KW-1185">Reference proteome</keyword>
<dbReference type="InterPro" id="IPR017896">
    <property type="entry name" value="4Fe4S_Fe-S-bd"/>
</dbReference>
<dbReference type="EMBL" id="ACVI01000058">
    <property type="protein sequence ID" value="EET86310.1"/>
    <property type="molecule type" value="Genomic_DNA"/>
</dbReference>
<dbReference type="Gene3D" id="3.30.70.20">
    <property type="match status" value="2"/>
</dbReference>
<dbReference type="SUPFAM" id="SSF54862">
    <property type="entry name" value="4Fe-4S ferredoxins"/>
    <property type="match status" value="2"/>
</dbReference>
<dbReference type="OrthoDB" id="9794954at2"/>
<evidence type="ECO:0000313" key="6">
    <source>
        <dbReference type="Proteomes" id="UP000004198"/>
    </source>
</evidence>
<dbReference type="GO" id="GO:0051536">
    <property type="term" value="F:iron-sulfur cluster binding"/>
    <property type="evidence" value="ECO:0007669"/>
    <property type="project" value="UniProtKB-KW"/>
</dbReference>
<dbReference type="STRING" id="536227.Ccar_14375"/>
<name>C6PWT5_9CLOT</name>